<sequence length="103" mass="11716">MVQKDAWSSFIRGTFGPLRRQKTLNLGWVNYFPKEFVQNGMPEELEAIGVTVEPFAEGYILQLGPSLGDVKTDFRTFSELRHQAKGVLGRERFVIEEEPLLTG</sequence>
<reference evidence="1 2" key="1">
    <citation type="submission" date="2013-04" db="EMBL/GenBank/DDBJ databases">
        <title>Shimia sp. 22II-S11-Z10 Genome Sequencing.</title>
        <authorList>
            <person name="Lai Q."/>
            <person name="Li G."/>
            <person name="Shao Z."/>
        </authorList>
    </citation>
    <scope>NUCLEOTIDE SEQUENCE [LARGE SCALE GENOMIC DNA]</scope>
    <source>
        <strain evidence="2">22II-S11-Z10</strain>
    </source>
</reference>
<comment type="caution">
    <text evidence="1">The sequence shown here is derived from an EMBL/GenBank/DDBJ whole genome shotgun (WGS) entry which is preliminary data.</text>
</comment>
<evidence type="ECO:0000313" key="1">
    <source>
        <dbReference type="EMBL" id="KCV82740.1"/>
    </source>
</evidence>
<proteinExistence type="predicted"/>
<accession>A0A058ZNF7</accession>
<evidence type="ECO:0000313" key="2">
    <source>
        <dbReference type="Proteomes" id="UP000024836"/>
    </source>
</evidence>
<protein>
    <submittedName>
        <fullName evidence="1">Uncharacterized protein</fullName>
    </submittedName>
</protein>
<keyword evidence="2" id="KW-1185">Reference proteome</keyword>
<dbReference type="Proteomes" id="UP000024836">
    <property type="component" value="Unassembled WGS sequence"/>
</dbReference>
<dbReference type="AlphaFoldDB" id="A0A058ZNF7"/>
<organism evidence="1 2">
    <name type="scientific">Actibacterium atlanticum</name>
    <dbReference type="NCBI Taxonomy" id="1461693"/>
    <lineage>
        <taxon>Bacteria</taxon>
        <taxon>Pseudomonadati</taxon>
        <taxon>Pseudomonadota</taxon>
        <taxon>Alphaproteobacteria</taxon>
        <taxon>Rhodobacterales</taxon>
        <taxon>Roseobacteraceae</taxon>
        <taxon>Actibacterium</taxon>
    </lineage>
</organism>
<dbReference type="EMBL" id="AQQY01000002">
    <property type="protein sequence ID" value="KCV82740.1"/>
    <property type="molecule type" value="Genomic_DNA"/>
</dbReference>
<name>A0A058ZNF7_9RHOB</name>
<gene>
    <name evidence="1" type="ORF">ATO10_04002</name>
</gene>
<dbReference type="eggNOG" id="ENOG502ZD4H">
    <property type="taxonomic scope" value="Bacteria"/>
</dbReference>